<reference evidence="3" key="1">
    <citation type="submission" date="2022-06" db="EMBL/GenBank/DDBJ databases">
        <title>Gracilimonas sp. CAU 1638 isolated from sea sediment.</title>
        <authorList>
            <person name="Kim W."/>
        </authorList>
    </citation>
    <scope>NUCLEOTIDE SEQUENCE</scope>
    <source>
        <strain evidence="3">CAU 1638</strain>
    </source>
</reference>
<dbReference type="SMART" id="SM00257">
    <property type="entry name" value="LysM"/>
    <property type="match status" value="3"/>
</dbReference>
<protein>
    <submittedName>
        <fullName evidence="3">LysM peptidoglycan-binding domain-containing protein</fullName>
    </submittedName>
</protein>
<dbReference type="InterPro" id="IPR036779">
    <property type="entry name" value="LysM_dom_sf"/>
</dbReference>
<gene>
    <name evidence="3" type="ORF">NM125_07575</name>
</gene>
<dbReference type="InterPro" id="IPR036908">
    <property type="entry name" value="RlpA-like_sf"/>
</dbReference>
<dbReference type="PROSITE" id="PS51782">
    <property type="entry name" value="LYSM"/>
    <property type="match status" value="3"/>
</dbReference>
<dbReference type="RefSeq" id="WP_255134306.1">
    <property type="nucleotide sequence ID" value="NZ_JANDBC010000001.1"/>
</dbReference>
<evidence type="ECO:0000313" key="3">
    <source>
        <dbReference type="EMBL" id="MCP9291440.1"/>
    </source>
</evidence>
<dbReference type="CDD" id="cd22268">
    <property type="entry name" value="DPBB_RlpA-like"/>
    <property type="match status" value="1"/>
</dbReference>
<evidence type="ECO:0000259" key="2">
    <source>
        <dbReference type="PROSITE" id="PS51782"/>
    </source>
</evidence>
<dbReference type="InterPro" id="IPR018392">
    <property type="entry name" value="LysM"/>
</dbReference>
<sequence length="331" mass="36653">MKNTPGFLRILSALIVFMLFTGAGLLAQERATYQVKQGDTLYGISKKLNVTIAELKQWNELTGNEIELGQELVYFILEEEENQPEPPAEEENSDPLVNQSSDSKNVFYIVKSGDTLYQIARDHNMTVAQLRELNNISGSNLSIGQRLAVKKKVSAAPSVSEFSEESSPQGVFSIYEVQQGEGLSELLSKFKMTEQEFQSLNPELQPNLLAEGQEVTVLLPPSRKYENPYLQKANLQDLGEVNVMKYEESEIGETTTNGELYDPEALTAAHSNIALGSIIFVENTQTGNGLYVRINDRITGAGLKLSGNAFSTLRLDESSRPAVTIYTEIND</sequence>
<name>A0A9X2L3A0_9BACT</name>
<organism evidence="3 4">
    <name type="scientific">Gracilimonas sediminicola</name>
    <dbReference type="NCBI Taxonomy" id="2952158"/>
    <lineage>
        <taxon>Bacteria</taxon>
        <taxon>Pseudomonadati</taxon>
        <taxon>Balneolota</taxon>
        <taxon>Balneolia</taxon>
        <taxon>Balneolales</taxon>
        <taxon>Balneolaceae</taxon>
        <taxon>Gracilimonas</taxon>
    </lineage>
</organism>
<feature type="compositionally biased region" description="Acidic residues" evidence="1">
    <location>
        <begin position="81"/>
        <end position="93"/>
    </location>
</feature>
<dbReference type="Pfam" id="PF01476">
    <property type="entry name" value="LysM"/>
    <property type="match status" value="3"/>
</dbReference>
<dbReference type="CDD" id="cd00118">
    <property type="entry name" value="LysM"/>
    <property type="match status" value="3"/>
</dbReference>
<dbReference type="PANTHER" id="PTHR33734:SF22">
    <property type="entry name" value="MEMBRANE-BOUND LYTIC MUREIN TRANSGLYCOSYLASE D"/>
    <property type="match status" value="1"/>
</dbReference>
<feature type="domain" description="LysM" evidence="2">
    <location>
        <begin position="106"/>
        <end position="149"/>
    </location>
</feature>
<keyword evidence="4" id="KW-1185">Reference proteome</keyword>
<feature type="domain" description="LysM" evidence="2">
    <location>
        <begin position="31"/>
        <end position="74"/>
    </location>
</feature>
<dbReference type="EMBL" id="JANDBC010000001">
    <property type="protein sequence ID" value="MCP9291440.1"/>
    <property type="molecule type" value="Genomic_DNA"/>
</dbReference>
<dbReference type="Gene3D" id="2.40.40.10">
    <property type="entry name" value="RlpA-like domain"/>
    <property type="match status" value="1"/>
</dbReference>
<evidence type="ECO:0000256" key="1">
    <source>
        <dbReference type="SAM" id="MobiDB-lite"/>
    </source>
</evidence>
<dbReference type="PANTHER" id="PTHR33734">
    <property type="entry name" value="LYSM DOMAIN-CONTAINING GPI-ANCHORED PROTEIN 2"/>
    <property type="match status" value="1"/>
</dbReference>
<dbReference type="Proteomes" id="UP001139125">
    <property type="component" value="Unassembled WGS sequence"/>
</dbReference>
<dbReference type="SUPFAM" id="SSF50685">
    <property type="entry name" value="Barwin-like endoglucanases"/>
    <property type="match status" value="1"/>
</dbReference>
<accession>A0A9X2L3A0</accession>
<comment type="caution">
    <text evidence="3">The sequence shown here is derived from an EMBL/GenBank/DDBJ whole genome shotgun (WGS) entry which is preliminary data.</text>
</comment>
<dbReference type="GO" id="GO:0008932">
    <property type="term" value="F:lytic endotransglycosylase activity"/>
    <property type="evidence" value="ECO:0007669"/>
    <property type="project" value="TreeGrafter"/>
</dbReference>
<evidence type="ECO:0000313" key="4">
    <source>
        <dbReference type="Proteomes" id="UP001139125"/>
    </source>
</evidence>
<proteinExistence type="predicted"/>
<dbReference type="SUPFAM" id="SSF54106">
    <property type="entry name" value="LysM domain"/>
    <property type="match status" value="3"/>
</dbReference>
<dbReference type="AlphaFoldDB" id="A0A9X2L3A0"/>
<feature type="region of interest" description="Disordered" evidence="1">
    <location>
        <begin position="81"/>
        <end position="100"/>
    </location>
</feature>
<feature type="domain" description="LysM" evidence="2">
    <location>
        <begin position="173"/>
        <end position="217"/>
    </location>
</feature>
<dbReference type="Gene3D" id="3.10.350.10">
    <property type="entry name" value="LysM domain"/>
    <property type="match status" value="3"/>
</dbReference>